<reference evidence="3 4" key="1">
    <citation type="submission" date="2020-04" db="EMBL/GenBank/DDBJ databases">
        <authorList>
            <person name="De Canck E."/>
        </authorList>
    </citation>
    <scope>NUCLEOTIDE SEQUENCE [LARGE SCALE GENOMIC DNA]</scope>
    <source>
        <strain evidence="3 4">LMG 28614</strain>
    </source>
</reference>
<feature type="domain" description="Transposase IS116/IS110/IS902 C-terminal" evidence="2">
    <location>
        <begin position="215"/>
        <end position="295"/>
    </location>
</feature>
<organism evidence="3 4">
    <name type="scientific">Paraburkholderia ultramafica</name>
    <dbReference type="NCBI Taxonomy" id="1544867"/>
    <lineage>
        <taxon>Bacteria</taxon>
        <taxon>Pseudomonadati</taxon>
        <taxon>Pseudomonadota</taxon>
        <taxon>Betaproteobacteria</taxon>
        <taxon>Burkholderiales</taxon>
        <taxon>Burkholderiaceae</taxon>
        <taxon>Paraburkholderia</taxon>
    </lineage>
</organism>
<dbReference type="GO" id="GO:0004803">
    <property type="term" value="F:transposase activity"/>
    <property type="evidence" value="ECO:0007669"/>
    <property type="project" value="InterPro"/>
</dbReference>
<accession>A0A6S7C2S2</accession>
<dbReference type="GO" id="GO:0003677">
    <property type="term" value="F:DNA binding"/>
    <property type="evidence" value="ECO:0007669"/>
    <property type="project" value="InterPro"/>
</dbReference>
<proteinExistence type="predicted"/>
<dbReference type="Pfam" id="PF01548">
    <property type="entry name" value="DEDD_Tnp_IS110"/>
    <property type="match status" value="1"/>
</dbReference>
<protein>
    <submittedName>
        <fullName evidence="3">IS110 family transposase ISCARN5</fullName>
    </submittedName>
</protein>
<dbReference type="RefSeq" id="WP_175153588.1">
    <property type="nucleotide sequence ID" value="NZ_CADIKK010000054.1"/>
</dbReference>
<dbReference type="NCBIfam" id="NF033542">
    <property type="entry name" value="transpos_IS110"/>
    <property type="match status" value="1"/>
</dbReference>
<dbReference type="AlphaFoldDB" id="A0A6S7C2S2"/>
<keyword evidence="4" id="KW-1185">Reference proteome</keyword>
<evidence type="ECO:0000259" key="1">
    <source>
        <dbReference type="Pfam" id="PF01548"/>
    </source>
</evidence>
<feature type="domain" description="Transposase IS110-like N-terminal" evidence="1">
    <location>
        <begin position="7"/>
        <end position="147"/>
    </location>
</feature>
<dbReference type="Pfam" id="PF02371">
    <property type="entry name" value="Transposase_20"/>
    <property type="match status" value="1"/>
</dbReference>
<dbReference type="InterPro" id="IPR047650">
    <property type="entry name" value="Transpos_IS110"/>
</dbReference>
<dbReference type="PANTHER" id="PTHR33055:SF3">
    <property type="entry name" value="PUTATIVE TRANSPOSASE FOR IS117-RELATED"/>
    <property type="match status" value="1"/>
</dbReference>
<dbReference type="EMBL" id="CADIKK010000054">
    <property type="protein sequence ID" value="CAB3807964.1"/>
    <property type="molecule type" value="Genomic_DNA"/>
</dbReference>
<gene>
    <name evidence="3" type="ORF">LMG28614_06702</name>
</gene>
<evidence type="ECO:0000313" key="3">
    <source>
        <dbReference type="EMBL" id="CAB3807964.1"/>
    </source>
</evidence>
<dbReference type="GO" id="GO:0006313">
    <property type="term" value="P:DNA transposition"/>
    <property type="evidence" value="ECO:0007669"/>
    <property type="project" value="InterPro"/>
</dbReference>
<name>A0A6S7C2S2_9BURK</name>
<evidence type="ECO:0000259" key="2">
    <source>
        <dbReference type="Pfam" id="PF02371"/>
    </source>
</evidence>
<evidence type="ECO:0000313" key="4">
    <source>
        <dbReference type="Proteomes" id="UP000494365"/>
    </source>
</evidence>
<dbReference type="InterPro" id="IPR002525">
    <property type="entry name" value="Transp_IS110-like_N"/>
</dbReference>
<dbReference type="InterPro" id="IPR003346">
    <property type="entry name" value="Transposase_20"/>
</dbReference>
<sequence>MDKITRIGVDLAKNLIVVHGVDSMEHVAVRKAIPRQKFLEWFANLEPCLVAMEACSAAHYWGRKLRALGHEVRLIAPQFAAAYRKGGKHVKNDRLDAEAICEAASRPHMRFVALKTADQQNVLVLHRMRSGFVEERTALVNRLRGELFEFGVFLPQGIDAFRDHFVEALEDGTTELDGIARAALLAGWHHIHALDEQIAWCDSQIAARVKHDTNAQRLMAVVGIGPLTASAAVATVGDARVFRNGRQFSAWLGAVPKQASSGGKTRLGHITKQGNTYLRTLLFQGARSALTSAHRRTDRLSRWIVQLHARVGWYRTLVAIVNKHARILWAILAKGERFDPSYTPIRPS</sequence>
<dbReference type="Proteomes" id="UP000494365">
    <property type="component" value="Unassembled WGS sequence"/>
</dbReference>
<dbReference type="PANTHER" id="PTHR33055">
    <property type="entry name" value="TRANSPOSASE FOR INSERTION SEQUENCE ELEMENT IS1111A"/>
    <property type="match status" value="1"/>
</dbReference>